<protein>
    <submittedName>
        <fullName evidence="1">Uncharacterized protein</fullName>
    </submittedName>
</protein>
<proteinExistence type="predicted"/>
<reference evidence="1" key="1">
    <citation type="submission" date="2020-02" db="EMBL/GenBank/DDBJ databases">
        <authorList>
            <person name="Meier V. D."/>
        </authorList>
    </citation>
    <scope>NUCLEOTIDE SEQUENCE</scope>
    <source>
        <strain evidence="1">AVDCRST_MAG68</strain>
    </source>
</reference>
<name>A0A6J4LDE3_9BACT</name>
<accession>A0A6J4LDE3</accession>
<evidence type="ECO:0000313" key="1">
    <source>
        <dbReference type="EMBL" id="CAA9328772.1"/>
    </source>
</evidence>
<dbReference type="AlphaFoldDB" id="A0A6J4LDE3"/>
<gene>
    <name evidence="1" type="ORF">AVDCRST_MAG68-2376</name>
</gene>
<organism evidence="1">
    <name type="scientific">uncultured Gemmatimonadota bacterium</name>
    <dbReference type="NCBI Taxonomy" id="203437"/>
    <lineage>
        <taxon>Bacteria</taxon>
        <taxon>Pseudomonadati</taxon>
        <taxon>Gemmatimonadota</taxon>
        <taxon>environmental samples</taxon>
    </lineage>
</organism>
<dbReference type="EMBL" id="CADCTW010000114">
    <property type="protein sequence ID" value="CAA9328772.1"/>
    <property type="molecule type" value="Genomic_DNA"/>
</dbReference>
<sequence length="204" mass="23409">MTVTDYIEPMEIRTESFDDSSPPGEDGMYEYQYRGTHYHVSEGDHALIFRSYDDEPGELTLVHPTVWTRDDLRHGLIGRAIRSLRVATGARVIRLYDRTGGGYSVRVMADELVESDLERYTRALTRRTTRGEAQARPPEWAARFTDSEWFWPPSGERWEEFLTGLYGGAELWEYCIPFEGETGEGGYAIVRGGEVEEVYMLVMS</sequence>